<dbReference type="Proteomes" id="UP000006512">
    <property type="component" value="Unassembled WGS sequence"/>
</dbReference>
<dbReference type="AlphaFoldDB" id="F4QH98"/>
<dbReference type="RefSeq" id="WP_006271815.1">
    <property type="nucleotide sequence ID" value="NZ_GL883077.1"/>
</dbReference>
<dbReference type="STRING" id="715226.ABI_10720"/>
<evidence type="ECO:0000313" key="1">
    <source>
        <dbReference type="EMBL" id="EGF92635.1"/>
    </source>
</evidence>
<reference evidence="2" key="1">
    <citation type="submission" date="2011-03" db="EMBL/GenBank/DDBJ databases">
        <title>Draft genome sequence of Brevundimonas diminuta.</title>
        <authorList>
            <person name="Brown P.J.B."/>
            <person name="Buechlein A."/>
            <person name="Hemmerich C."/>
            <person name="Brun Y.V."/>
        </authorList>
    </citation>
    <scope>NUCLEOTIDE SEQUENCE [LARGE SCALE GENOMIC DNA]</scope>
    <source>
        <strain evidence="2">C19</strain>
    </source>
</reference>
<sequence>MSLADSTEAIKTKPDETVDTYVWKPEQARSPKPAAIPAPYRRVSSSTPWSRTWRIFAAGLIMGVAATKAAELLLHSGGKRTRGRFVHPEPPMD</sequence>
<keyword evidence="2" id="KW-1185">Reference proteome</keyword>
<evidence type="ECO:0000313" key="2">
    <source>
        <dbReference type="Proteomes" id="UP000006512"/>
    </source>
</evidence>
<protein>
    <submittedName>
        <fullName evidence="1">Uncharacterized protein</fullName>
    </submittedName>
</protein>
<dbReference type="HOGENOM" id="CLU_2393508_0_0_5"/>
<proteinExistence type="predicted"/>
<gene>
    <name evidence="1" type="ORF">ABI_10720</name>
</gene>
<dbReference type="OrthoDB" id="9863919at2"/>
<name>F4QH98_9CAUL</name>
<accession>F4QH98</accession>
<organism evidence="1 2">
    <name type="scientific">Asticcacaulis biprosthecium C19</name>
    <dbReference type="NCBI Taxonomy" id="715226"/>
    <lineage>
        <taxon>Bacteria</taxon>
        <taxon>Pseudomonadati</taxon>
        <taxon>Pseudomonadota</taxon>
        <taxon>Alphaproteobacteria</taxon>
        <taxon>Caulobacterales</taxon>
        <taxon>Caulobacteraceae</taxon>
        <taxon>Asticcacaulis</taxon>
    </lineage>
</organism>
<dbReference type="EMBL" id="GL883077">
    <property type="protein sequence ID" value="EGF92635.1"/>
    <property type="molecule type" value="Genomic_DNA"/>
</dbReference>